<sequence>MSTPSDPIELTAEVTTALTTFRVRVPEETPPDDVVYIAGDNADVFGAAWDPAYTPMTNMGDGIWEWQVELLDGQVLQYKYARGSWDRVEQWGTISGMANRRVQILRLEDGTALVDNTSTEWASDAADETLAIQAWRDPLVASTVPAADSTGAVDAV</sequence>
<protein>
    <submittedName>
        <fullName evidence="2">CAZy families GH13|CBM34|CBM20 protein</fullName>
    </submittedName>
</protein>
<dbReference type="InterPro" id="IPR013784">
    <property type="entry name" value="Carb-bd-like_fold"/>
</dbReference>
<dbReference type="EMBL" id="KF119237">
    <property type="protein sequence ID" value="AIA86503.1"/>
    <property type="molecule type" value="Genomic_DNA"/>
</dbReference>
<dbReference type="SMART" id="SM01065">
    <property type="entry name" value="CBM_2"/>
    <property type="match status" value="1"/>
</dbReference>
<name>A0A060BQ83_9CHLR</name>
<accession>A0A060BQ83</accession>
<feature type="non-terminal residue" evidence="2">
    <location>
        <position position="156"/>
    </location>
</feature>
<evidence type="ECO:0000313" key="2">
    <source>
        <dbReference type="EMBL" id="AIA86503.1"/>
    </source>
</evidence>
<dbReference type="Gene3D" id="2.60.40.10">
    <property type="entry name" value="Immunoglobulins"/>
    <property type="match status" value="1"/>
</dbReference>
<dbReference type="InterPro" id="IPR013783">
    <property type="entry name" value="Ig-like_fold"/>
</dbReference>
<dbReference type="PROSITE" id="PS51166">
    <property type="entry name" value="CBM20"/>
    <property type="match status" value="1"/>
</dbReference>
<dbReference type="AlphaFoldDB" id="A0A060BQ83"/>
<dbReference type="InterPro" id="IPR002044">
    <property type="entry name" value="CBM20"/>
</dbReference>
<organism evidence="2">
    <name type="scientific">uncultured Herpetosiphon sp</name>
    <dbReference type="NCBI Taxonomy" id="290606"/>
    <lineage>
        <taxon>Bacteria</taxon>
        <taxon>Bacillati</taxon>
        <taxon>Chloroflexota</taxon>
        <taxon>Chloroflexia</taxon>
        <taxon>Herpetosiphonales</taxon>
        <taxon>Herpetosiphonaceae</taxon>
        <taxon>Herpetosiphon</taxon>
        <taxon>environmental samples</taxon>
    </lineage>
</organism>
<proteinExistence type="predicted"/>
<reference evidence="2" key="1">
    <citation type="journal article" date="2013" name="Environ. Microbiol.">
        <title>Seasonally variable intestinal metagenomes of the red palm weevil (Rhynchophorus ferrugineus).</title>
        <authorList>
            <person name="Jia S."/>
            <person name="Zhang X."/>
            <person name="Zhang G."/>
            <person name="Yin A."/>
            <person name="Zhang S."/>
            <person name="Li F."/>
            <person name="Wang L."/>
            <person name="Zhao D."/>
            <person name="Yun Q."/>
            <person name="Tala"/>
            <person name="Wang J."/>
            <person name="Sun G."/>
            <person name="Baabdullah M."/>
            <person name="Yu X."/>
            <person name="Hu S."/>
            <person name="Al-Mssallem I.S."/>
            <person name="Yu J."/>
        </authorList>
    </citation>
    <scope>NUCLEOTIDE SEQUENCE</scope>
</reference>
<evidence type="ECO:0000259" key="1">
    <source>
        <dbReference type="PROSITE" id="PS51166"/>
    </source>
</evidence>
<feature type="domain" description="CBM20" evidence="1">
    <location>
        <begin position="11"/>
        <end position="123"/>
    </location>
</feature>
<dbReference type="SUPFAM" id="SSF49452">
    <property type="entry name" value="Starch-binding domain-like"/>
    <property type="match status" value="1"/>
</dbReference>
<dbReference type="GO" id="GO:2001070">
    <property type="term" value="F:starch binding"/>
    <property type="evidence" value="ECO:0007669"/>
    <property type="project" value="InterPro"/>
</dbReference>